<keyword evidence="5" id="KW-0325">Glycoprotein</keyword>
<dbReference type="Proteomes" id="UP000694865">
    <property type="component" value="Unplaced"/>
</dbReference>
<dbReference type="SMART" id="SM00159">
    <property type="entry name" value="PTX"/>
    <property type="match status" value="1"/>
</dbReference>
<feature type="domain" description="Pentraxin (PTX)" evidence="9">
    <location>
        <begin position="65"/>
        <end position="269"/>
    </location>
</feature>
<organism evidence="10 11">
    <name type="scientific">Saccoglossus kowalevskii</name>
    <name type="common">Acorn worm</name>
    <dbReference type="NCBI Taxonomy" id="10224"/>
    <lineage>
        <taxon>Eukaryota</taxon>
        <taxon>Metazoa</taxon>
        <taxon>Hemichordata</taxon>
        <taxon>Enteropneusta</taxon>
        <taxon>Harrimaniidae</taxon>
        <taxon>Saccoglossus</taxon>
    </lineage>
</organism>
<dbReference type="PRINTS" id="PR00895">
    <property type="entry name" value="PENTAXIN"/>
</dbReference>
<feature type="compositionally biased region" description="Polar residues" evidence="7">
    <location>
        <begin position="579"/>
        <end position="633"/>
    </location>
</feature>
<feature type="region of interest" description="Disordered" evidence="7">
    <location>
        <begin position="579"/>
        <end position="658"/>
    </location>
</feature>
<feature type="compositionally biased region" description="Low complexity" evidence="7">
    <location>
        <begin position="548"/>
        <end position="562"/>
    </location>
</feature>
<evidence type="ECO:0000256" key="6">
    <source>
        <dbReference type="PROSITE-ProRule" id="PRU01172"/>
    </source>
</evidence>
<evidence type="ECO:0000256" key="7">
    <source>
        <dbReference type="SAM" id="MobiDB-lite"/>
    </source>
</evidence>
<evidence type="ECO:0000313" key="10">
    <source>
        <dbReference type="Proteomes" id="UP000694865"/>
    </source>
</evidence>
<keyword evidence="8" id="KW-0812">Transmembrane</keyword>
<feature type="compositionally biased region" description="Polar residues" evidence="7">
    <location>
        <begin position="646"/>
        <end position="658"/>
    </location>
</feature>
<comment type="caution">
    <text evidence="6">Lacks conserved residue(s) required for the propagation of feature annotation.</text>
</comment>
<dbReference type="RefSeq" id="XP_002732579.1">
    <property type="nucleotide sequence ID" value="XM_002732533.2"/>
</dbReference>
<feature type="region of interest" description="Disordered" evidence="7">
    <location>
        <begin position="534"/>
        <end position="562"/>
    </location>
</feature>
<dbReference type="InterPro" id="IPR001759">
    <property type="entry name" value="PTX_dom"/>
</dbReference>
<evidence type="ECO:0000256" key="2">
    <source>
        <dbReference type="ARBA" id="ARBA00022723"/>
    </source>
</evidence>
<dbReference type="SUPFAM" id="SSF49899">
    <property type="entry name" value="Concanavalin A-like lectins/glucanases"/>
    <property type="match status" value="2"/>
</dbReference>
<feature type="transmembrane region" description="Helical" evidence="8">
    <location>
        <begin position="673"/>
        <end position="696"/>
    </location>
</feature>
<evidence type="ECO:0000256" key="5">
    <source>
        <dbReference type="ARBA" id="ARBA00023180"/>
    </source>
</evidence>
<comment type="cofactor">
    <cofactor evidence="1">
        <name>Ca(2+)</name>
        <dbReference type="ChEBI" id="CHEBI:29108"/>
    </cofactor>
</comment>
<keyword evidence="10" id="KW-1185">Reference proteome</keyword>
<name>A0ABM0GLI9_SACKO</name>
<keyword evidence="4" id="KW-1015">Disulfide bond</keyword>
<dbReference type="PANTHER" id="PTHR19277:SF125">
    <property type="entry name" value="B6"/>
    <property type="match status" value="1"/>
</dbReference>
<feature type="compositionally biased region" description="Polar residues" evidence="7">
    <location>
        <begin position="534"/>
        <end position="547"/>
    </location>
</feature>
<dbReference type="Pfam" id="PF00354">
    <property type="entry name" value="Pentaxin"/>
    <property type="match status" value="2"/>
</dbReference>
<feature type="non-terminal residue" evidence="11">
    <location>
        <position position="1"/>
    </location>
</feature>
<protein>
    <submittedName>
        <fullName evidence="11">Uncharacterized protein LOC100370097</fullName>
    </submittedName>
</protein>
<dbReference type="InterPro" id="IPR030476">
    <property type="entry name" value="Pentaxin_CS"/>
</dbReference>
<dbReference type="PROSITE" id="PS51828">
    <property type="entry name" value="PTX_2"/>
    <property type="match status" value="2"/>
</dbReference>
<accession>A0ABM0GLI9</accession>
<keyword evidence="8" id="KW-0472">Membrane</keyword>
<keyword evidence="8" id="KW-1133">Transmembrane helix</keyword>
<proteinExistence type="predicted"/>
<keyword evidence="3" id="KW-0106">Calcium</keyword>
<evidence type="ECO:0000256" key="3">
    <source>
        <dbReference type="ARBA" id="ARBA00022837"/>
    </source>
</evidence>
<evidence type="ECO:0000259" key="9">
    <source>
        <dbReference type="PROSITE" id="PS51828"/>
    </source>
</evidence>
<dbReference type="PANTHER" id="PTHR19277">
    <property type="entry name" value="PENTRAXIN"/>
    <property type="match status" value="1"/>
</dbReference>
<keyword evidence="2" id="KW-0479">Metal-binding</keyword>
<reference evidence="11" key="1">
    <citation type="submission" date="2025-08" db="UniProtKB">
        <authorList>
            <consortium name="RefSeq"/>
        </authorList>
    </citation>
    <scope>IDENTIFICATION</scope>
    <source>
        <tissue evidence="11">Testes</tissue>
    </source>
</reference>
<evidence type="ECO:0000313" key="11">
    <source>
        <dbReference type="RefSeq" id="XP_002732579.1"/>
    </source>
</evidence>
<dbReference type="GeneID" id="100370097"/>
<feature type="domain" description="Pentraxin (PTX)" evidence="9">
    <location>
        <begin position="279"/>
        <end position="488"/>
    </location>
</feature>
<dbReference type="PROSITE" id="PS00289">
    <property type="entry name" value="PTX_1"/>
    <property type="match status" value="1"/>
</dbReference>
<evidence type="ECO:0000256" key="1">
    <source>
        <dbReference type="ARBA" id="ARBA00001913"/>
    </source>
</evidence>
<gene>
    <name evidence="11" type="primary">LOC100370097</name>
</gene>
<sequence>TTSEPMTSEKSDDDESMTTAISFSRDYTTPSGTGDAESAEIFTIVVTTDYDNIDKGVINNCTGGVYRNRVWAMNGESYAIQYNPFQNDLLEFTVCFWMRTSDTDNFGTPFHYATWNTDTEDEISLYDYNDFTLFIRGQMLSYTKVSVVDDQWHHICVTWQSHGGNYQLYKDGVVESYGGGVATNLTIRAGGVLAVGQEQGEPGGGFSKSRSFMGMLAYFNMWSRVLNETEIVSLYSDCADNGCGDIVSWSSFEDTHVNDITIIDGVDICKTLHPCLFPYFPDKSWGFYENDSHVTLAITVDELSESSVAFWFRCEDIDRLGTVLHYSTNRRDDELIIYLGTLQTGIGAGLALKIADQDFNIPLAGLGESQWHHVCIEWKTVDMDTLLVIYFDTAVVFYRTSPTRRVVHGTGVITVGQRDLGNRNFDSTRRFVGRIAGLNMWSQMLNGTEIERLGSVCKNVGCGDLITWAKFTISDLNNVSVHDVFDLCDDIFITANPTTLHRTTSPQVGISTTATDTETSRLYTGEVYDKSSATQSILQQSSSDSNPQTSDASTTAISQTTISSTSISLSRQTVSELKISSSNTQTVGTASSSQGRQTFSAEKMSSTKPHTSKPWASTWNDENKETPSQTKYGGNTKGSDLDKYKSTPSVQKNQDPNYYTPQNVQQFDNSPRALIILIFIVVVLFIAAVIISCFVYRKCRRHKGHYSPNHHDATEMNTYSNTGYVT</sequence>
<evidence type="ECO:0000256" key="8">
    <source>
        <dbReference type="SAM" id="Phobius"/>
    </source>
</evidence>
<dbReference type="InterPro" id="IPR013320">
    <property type="entry name" value="ConA-like_dom_sf"/>
</dbReference>
<evidence type="ECO:0000256" key="4">
    <source>
        <dbReference type="ARBA" id="ARBA00023157"/>
    </source>
</evidence>
<dbReference type="Gene3D" id="2.60.120.200">
    <property type="match status" value="2"/>
</dbReference>
<dbReference type="InterPro" id="IPR051360">
    <property type="entry name" value="Neuronal_Pentraxin_Related"/>
</dbReference>